<keyword evidence="4 5" id="KW-0472">Membrane</keyword>
<dbReference type="PANTHER" id="PTHR23508:SF10">
    <property type="entry name" value="CARBOXYLIC ACID TRANSPORTER PROTEIN HOMOLOG"/>
    <property type="match status" value="1"/>
</dbReference>
<evidence type="ECO:0000256" key="2">
    <source>
        <dbReference type="ARBA" id="ARBA00022692"/>
    </source>
</evidence>
<feature type="transmembrane region" description="Helical" evidence="5">
    <location>
        <begin position="58"/>
        <end position="77"/>
    </location>
</feature>
<keyword evidence="2 5" id="KW-0812">Transmembrane</keyword>
<dbReference type="SUPFAM" id="SSF103473">
    <property type="entry name" value="MFS general substrate transporter"/>
    <property type="match status" value="1"/>
</dbReference>
<feature type="transmembrane region" description="Helical" evidence="5">
    <location>
        <begin position="317"/>
        <end position="335"/>
    </location>
</feature>
<dbReference type="InterPro" id="IPR036259">
    <property type="entry name" value="MFS_trans_sf"/>
</dbReference>
<dbReference type="Gene3D" id="1.20.1250.20">
    <property type="entry name" value="MFS general substrate transporter like domains"/>
    <property type="match status" value="2"/>
</dbReference>
<feature type="transmembrane region" description="Helical" evidence="5">
    <location>
        <begin position="113"/>
        <end position="135"/>
    </location>
</feature>
<name>A0A9J7BQB6_9BACT</name>
<evidence type="ECO:0000256" key="5">
    <source>
        <dbReference type="SAM" id="Phobius"/>
    </source>
</evidence>
<dbReference type="InterPro" id="IPR005829">
    <property type="entry name" value="Sugar_transporter_CS"/>
</dbReference>
<feature type="transmembrane region" description="Helical" evidence="5">
    <location>
        <begin position="89"/>
        <end position="107"/>
    </location>
</feature>
<dbReference type="PROSITE" id="PS00217">
    <property type="entry name" value="SUGAR_TRANSPORT_2"/>
    <property type="match status" value="1"/>
</dbReference>
<keyword evidence="3 5" id="KW-1133">Transmembrane helix</keyword>
<feature type="transmembrane region" description="Helical" evidence="5">
    <location>
        <begin position="176"/>
        <end position="196"/>
    </location>
</feature>
<feature type="transmembrane region" description="Helical" evidence="5">
    <location>
        <begin position="147"/>
        <end position="170"/>
    </location>
</feature>
<dbReference type="PANTHER" id="PTHR23508">
    <property type="entry name" value="CARBOXYLIC ACID TRANSPORTER PROTEIN HOMOLOG"/>
    <property type="match status" value="1"/>
</dbReference>
<feature type="transmembrane region" description="Helical" evidence="5">
    <location>
        <begin position="21"/>
        <end position="52"/>
    </location>
</feature>
<dbReference type="InterPro" id="IPR011701">
    <property type="entry name" value="MFS"/>
</dbReference>
<evidence type="ECO:0000313" key="8">
    <source>
        <dbReference type="Proteomes" id="UP001059380"/>
    </source>
</evidence>
<dbReference type="GO" id="GO:0005886">
    <property type="term" value="C:plasma membrane"/>
    <property type="evidence" value="ECO:0007669"/>
    <property type="project" value="TreeGrafter"/>
</dbReference>
<evidence type="ECO:0000313" key="7">
    <source>
        <dbReference type="EMBL" id="UWZ83938.1"/>
    </source>
</evidence>
<sequence length="418" mass="45622">MQQQTQEQQRWWLTRLDREARATLIATFAGWMLDGMDVMVYSFVLPALIVLWHMTKAQAGWLGTSALLVSSLGGWLAGLAADRWGRVRILQLTIVWFAVFTFLSGFTNSFEQLLVVRGLQGLGFGGEWAVGSVLIGERIRAEFRGRAVGTTQAGWAVGWAIAAVFYTIAFKLLPESYAWRAMFWVGLLPALLAIWIQRHVHEPEIFVRRPAVHPSHFLRIFSAPMVRTTLLASAVALGAQGGYYAVNTFLPLYLRARGLGVISTGAYLLIVIAGSFAGYLTSAHLTDRIGRRASLIVFAAGSFAAIAIYMVMPLGNAATLVLGFPLGFFPSGSFSPMGSFFTELFPTSLRGSGQGFSYNFGRAVGALFPTLVGYFSARMALGTAIAWFAGAAYAVMVAAVLMLPETRYRELAEIETVP</sequence>
<feature type="transmembrane region" description="Helical" evidence="5">
    <location>
        <begin position="259"/>
        <end position="281"/>
    </location>
</feature>
<feature type="transmembrane region" description="Helical" evidence="5">
    <location>
        <begin position="356"/>
        <end position="375"/>
    </location>
</feature>
<proteinExistence type="predicted"/>
<dbReference type="CDD" id="cd17371">
    <property type="entry name" value="MFS_MucK"/>
    <property type="match status" value="1"/>
</dbReference>
<dbReference type="RefSeq" id="WP_260793442.1">
    <property type="nucleotide sequence ID" value="NZ_CP093313.1"/>
</dbReference>
<dbReference type="Pfam" id="PF07690">
    <property type="entry name" value="MFS_1"/>
    <property type="match status" value="1"/>
</dbReference>
<dbReference type="AlphaFoldDB" id="A0A9J7BQB6"/>
<dbReference type="KEGG" id="orp:MOP44_25690"/>
<gene>
    <name evidence="7" type="ORF">MOP44_25690</name>
</gene>
<protein>
    <submittedName>
        <fullName evidence="7">MFS transporter</fullName>
    </submittedName>
</protein>
<dbReference type="GO" id="GO:0046943">
    <property type="term" value="F:carboxylic acid transmembrane transporter activity"/>
    <property type="evidence" value="ECO:0007669"/>
    <property type="project" value="TreeGrafter"/>
</dbReference>
<evidence type="ECO:0000256" key="1">
    <source>
        <dbReference type="ARBA" id="ARBA00004141"/>
    </source>
</evidence>
<comment type="subcellular location">
    <subcellularLocation>
        <location evidence="1">Membrane</location>
        <topology evidence="1">Multi-pass membrane protein</topology>
    </subcellularLocation>
</comment>
<dbReference type="EMBL" id="CP093313">
    <property type="protein sequence ID" value="UWZ83938.1"/>
    <property type="molecule type" value="Genomic_DNA"/>
</dbReference>
<keyword evidence="8" id="KW-1185">Reference proteome</keyword>
<feature type="transmembrane region" description="Helical" evidence="5">
    <location>
        <begin position="293"/>
        <end position="311"/>
    </location>
</feature>
<reference evidence="7" key="1">
    <citation type="submission" date="2021-04" db="EMBL/GenBank/DDBJ databases">
        <title>Phylogenetic analysis of Acidobacteriaceae.</title>
        <authorList>
            <person name="Qiu L."/>
            <person name="Zhang Q."/>
        </authorList>
    </citation>
    <scope>NUCLEOTIDE SEQUENCE</scope>
    <source>
        <strain evidence="7">DSM 25168</strain>
    </source>
</reference>
<feature type="transmembrane region" description="Helical" evidence="5">
    <location>
        <begin position="217"/>
        <end position="239"/>
    </location>
</feature>
<dbReference type="PROSITE" id="PS50850">
    <property type="entry name" value="MFS"/>
    <property type="match status" value="1"/>
</dbReference>
<evidence type="ECO:0000259" key="6">
    <source>
        <dbReference type="PROSITE" id="PS50850"/>
    </source>
</evidence>
<dbReference type="InterPro" id="IPR020846">
    <property type="entry name" value="MFS_dom"/>
</dbReference>
<organism evidence="7 8">
    <name type="scientific">Occallatibacter riparius</name>
    <dbReference type="NCBI Taxonomy" id="1002689"/>
    <lineage>
        <taxon>Bacteria</taxon>
        <taxon>Pseudomonadati</taxon>
        <taxon>Acidobacteriota</taxon>
        <taxon>Terriglobia</taxon>
        <taxon>Terriglobales</taxon>
        <taxon>Acidobacteriaceae</taxon>
        <taxon>Occallatibacter</taxon>
    </lineage>
</organism>
<accession>A0A9J7BQB6</accession>
<feature type="transmembrane region" description="Helical" evidence="5">
    <location>
        <begin position="381"/>
        <end position="403"/>
    </location>
</feature>
<evidence type="ECO:0000256" key="3">
    <source>
        <dbReference type="ARBA" id="ARBA00022989"/>
    </source>
</evidence>
<evidence type="ECO:0000256" key="4">
    <source>
        <dbReference type="ARBA" id="ARBA00023136"/>
    </source>
</evidence>
<dbReference type="Proteomes" id="UP001059380">
    <property type="component" value="Chromosome"/>
</dbReference>
<feature type="domain" description="Major facilitator superfamily (MFS) profile" evidence="6">
    <location>
        <begin position="23"/>
        <end position="407"/>
    </location>
</feature>